<sequence>MEFFSPGLACNHIDKVGGDIDLCIIDTMHSYPGEALDFLFVLPYLSKNAVVIMHDLTFHILCDVSYRNVCSVLFSSFFGRKHYLRENYIHYGPNFQNIGYCVLDDNQMEEEKLYVYFKLLNLPWNYMLKKQDICDCIEFFKLNYTEDFLVLFLKILEIQQKWFETDKINFYDKWRPKKSLSVNRNMINSSGKDRIHNRLSYKIGQALIENSKSIWGYIRMPFVLSYIKDKHKLEQKAYKEKIKENPNLALPPLETYPDYDEALREKECFTYKLGEAFIKASKNWYGGGYIKLLFEIRKIEKRQ</sequence>
<reference evidence="1" key="1">
    <citation type="journal article" date="2015" name="PLoS ONE">
        <title>Updated Campylobacter jejuni Capsule PCR Multiplex Typing System and Its Application to Clinical Isolates from South and Southeast Asia.</title>
        <authorList>
            <person name="Poly F."/>
            <person name="Serichantalergs O."/>
            <person name="Kuroiwa J."/>
            <person name="Pootong P."/>
            <person name="Mason C."/>
            <person name="Guerry P."/>
            <person name="Parker C.T."/>
        </authorList>
    </citation>
    <scope>NUCLEOTIDE SEQUENCE</scope>
    <source>
        <strain evidence="1">ATCC 43468</strain>
    </source>
</reference>
<name>A0A0S2CGM6_CAMJU</name>
<dbReference type="AlphaFoldDB" id="A0A0S2CGM6"/>
<protein>
    <submittedName>
        <fullName evidence="1">Putative methyltransferase</fullName>
    </submittedName>
</protein>
<proteinExistence type="predicted"/>
<accession>A0A0S2CGM6</accession>
<dbReference type="GO" id="GO:0008168">
    <property type="term" value="F:methyltransferase activity"/>
    <property type="evidence" value="ECO:0007669"/>
    <property type="project" value="UniProtKB-KW"/>
</dbReference>
<gene>
    <name evidence="1" type="ORF">HS55.08</name>
</gene>
<dbReference type="GO" id="GO:0032259">
    <property type="term" value="P:methylation"/>
    <property type="evidence" value="ECO:0007669"/>
    <property type="project" value="UniProtKB-KW"/>
</dbReference>
<dbReference type="Pfam" id="PF13578">
    <property type="entry name" value="Methyltransf_24"/>
    <property type="match status" value="1"/>
</dbReference>
<dbReference type="InterPro" id="IPR029063">
    <property type="entry name" value="SAM-dependent_MTases_sf"/>
</dbReference>
<dbReference type="Gene3D" id="3.40.50.150">
    <property type="entry name" value="Vaccinia Virus protein VP39"/>
    <property type="match status" value="1"/>
</dbReference>
<organism evidence="1">
    <name type="scientific">Campylobacter jejuni subsp. jejuni</name>
    <dbReference type="NCBI Taxonomy" id="32022"/>
    <lineage>
        <taxon>Bacteria</taxon>
        <taxon>Pseudomonadati</taxon>
        <taxon>Campylobacterota</taxon>
        <taxon>Epsilonproteobacteria</taxon>
        <taxon>Campylobacterales</taxon>
        <taxon>Campylobacteraceae</taxon>
        <taxon>Campylobacter</taxon>
    </lineage>
</organism>
<keyword evidence="1" id="KW-0489">Methyltransferase</keyword>
<keyword evidence="1" id="KW-0808">Transferase</keyword>
<dbReference type="EMBL" id="KT893433">
    <property type="protein sequence ID" value="ALN44017.1"/>
    <property type="molecule type" value="Genomic_DNA"/>
</dbReference>
<evidence type="ECO:0000313" key="1">
    <source>
        <dbReference type="EMBL" id="ALN44017.1"/>
    </source>
</evidence>